<comment type="caution">
    <text evidence="2">The sequence shown here is derived from an EMBL/GenBank/DDBJ whole genome shotgun (WGS) entry which is preliminary data.</text>
</comment>
<gene>
    <name evidence="2" type="ORF">CCAP1982_LOCUS11758</name>
</gene>
<dbReference type="EMBL" id="CAJHJT010000034">
    <property type="protein sequence ID" value="CAD7003297.1"/>
    <property type="molecule type" value="Genomic_DNA"/>
</dbReference>
<accession>A0A811V086</accession>
<sequence length="84" mass="9682">MHQPGSIAEELPSTSEIAVGGEVKKPDTQTDKTFSRCHSIVLTEDDYKQTISETYQKRLQNLRKELNYISETDWMYESLDKKGI</sequence>
<evidence type="ECO:0000256" key="1">
    <source>
        <dbReference type="SAM" id="MobiDB-lite"/>
    </source>
</evidence>
<dbReference type="AlphaFoldDB" id="A0A811V086"/>
<name>A0A811V086_CERCA</name>
<evidence type="ECO:0000313" key="3">
    <source>
        <dbReference type="Proteomes" id="UP000606786"/>
    </source>
</evidence>
<proteinExistence type="predicted"/>
<evidence type="ECO:0000313" key="2">
    <source>
        <dbReference type="EMBL" id="CAD7003297.1"/>
    </source>
</evidence>
<reference evidence="2" key="1">
    <citation type="submission" date="2020-11" db="EMBL/GenBank/DDBJ databases">
        <authorList>
            <person name="Whitehead M."/>
        </authorList>
    </citation>
    <scope>NUCLEOTIDE SEQUENCE</scope>
    <source>
        <strain evidence="2">EGII</strain>
    </source>
</reference>
<dbReference type="Proteomes" id="UP000606786">
    <property type="component" value="Unassembled WGS sequence"/>
</dbReference>
<feature type="region of interest" description="Disordered" evidence="1">
    <location>
        <begin position="1"/>
        <end position="30"/>
    </location>
</feature>
<organism evidence="2 3">
    <name type="scientific">Ceratitis capitata</name>
    <name type="common">Mediterranean fruit fly</name>
    <name type="synonym">Tephritis capitata</name>
    <dbReference type="NCBI Taxonomy" id="7213"/>
    <lineage>
        <taxon>Eukaryota</taxon>
        <taxon>Metazoa</taxon>
        <taxon>Ecdysozoa</taxon>
        <taxon>Arthropoda</taxon>
        <taxon>Hexapoda</taxon>
        <taxon>Insecta</taxon>
        <taxon>Pterygota</taxon>
        <taxon>Neoptera</taxon>
        <taxon>Endopterygota</taxon>
        <taxon>Diptera</taxon>
        <taxon>Brachycera</taxon>
        <taxon>Muscomorpha</taxon>
        <taxon>Tephritoidea</taxon>
        <taxon>Tephritidae</taxon>
        <taxon>Ceratitis</taxon>
        <taxon>Ceratitis</taxon>
    </lineage>
</organism>
<keyword evidence="3" id="KW-1185">Reference proteome</keyword>
<protein>
    <submittedName>
        <fullName evidence="2">(Mediterranean fruit fly) hypothetical protein</fullName>
    </submittedName>
</protein>